<dbReference type="InterPro" id="IPR050331">
    <property type="entry name" value="Zinc_finger"/>
</dbReference>
<dbReference type="KEGG" id="tnl:113508910"/>
<dbReference type="Pfam" id="PF07776">
    <property type="entry name" value="zf-AD"/>
    <property type="match status" value="1"/>
</dbReference>
<evidence type="ECO:0000256" key="5">
    <source>
        <dbReference type="ARBA" id="ARBA00022833"/>
    </source>
</evidence>
<keyword evidence="11" id="KW-1185">Reference proteome</keyword>
<evidence type="ECO:0000256" key="1">
    <source>
        <dbReference type="ARBA" id="ARBA00004123"/>
    </source>
</evidence>
<feature type="region of interest" description="Disordered" evidence="9">
    <location>
        <begin position="639"/>
        <end position="966"/>
    </location>
</feature>
<feature type="binding site" evidence="8">
    <location>
        <position position="77"/>
    </location>
    <ligand>
        <name>Zn(2+)</name>
        <dbReference type="ChEBI" id="CHEBI:29105"/>
    </ligand>
</feature>
<dbReference type="GO" id="GO:0010468">
    <property type="term" value="P:regulation of gene expression"/>
    <property type="evidence" value="ECO:0007669"/>
    <property type="project" value="TreeGrafter"/>
</dbReference>
<name>A0A7E5X577_TRINI</name>
<feature type="binding site" evidence="8">
    <location>
        <position position="24"/>
    </location>
    <ligand>
        <name>Zn(2+)</name>
        <dbReference type="ChEBI" id="CHEBI:29105"/>
    </ligand>
</feature>
<dbReference type="OrthoDB" id="7765040at2759"/>
<evidence type="ECO:0000256" key="9">
    <source>
        <dbReference type="SAM" id="MobiDB-lite"/>
    </source>
</evidence>
<dbReference type="PANTHER" id="PTHR16515">
    <property type="entry name" value="PR DOMAIN ZINC FINGER PROTEIN"/>
    <property type="match status" value="1"/>
</dbReference>
<accession>A0A7E5X577</accession>
<feature type="compositionally biased region" description="Basic and acidic residues" evidence="9">
    <location>
        <begin position="911"/>
        <end position="928"/>
    </location>
</feature>
<keyword evidence="4 8" id="KW-0863">Zinc-finger</keyword>
<keyword evidence="5 8" id="KW-0862">Zinc</keyword>
<feature type="compositionally biased region" description="Polar residues" evidence="9">
    <location>
        <begin position="880"/>
        <end position="896"/>
    </location>
</feature>
<evidence type="ECO:0000256" key="4">
    <source>
        <dbReference type="ARBA" id="ARBA00022771"/>
    </source>
</evidence>
<protein>
    <submittedName>
        <fullName evidence="12">Uncharacterized protein LOC113508910 isoform X1</fullName>
    </submittedName>
</protein>
<feature type="compositionally biased region" description="Polar residues" evidence="9">
    <location>
        <begin position="597"/>
        <end position="608"/>
    </location>
</feature>
<evidence type="ECO:0000313" key="11">
    <source>
        <dbReference type="Proteomes" id="UP000322000"/>
    </source>
</evidence>
<dbReference type="SMART" id="SM00355">
    <property type="entry name" value="ZnF_C2H2"/>
    <property type="match status" value="4"/>
</dbReference>
<feature type="compositionally biased region" description="Polar residues" evidence="9">
    <location>
        <begin position="639"/>
        <end position="651"/>
    </location>
</feature>
<feature type="region of interest" description="Disordered" evidence="9">
    <location>
        <begin position="586"/>
        <end position="617"/>
    </location>
</feature>
<dbReference type="InterPro" id="IPR013087">
    <property type="entry name" value="Znf_C2H2_type"/>
</dbReference>
<gene>
    <name evidence="12" type="primary">LOC113508910</name>
</gene>
<feature type="compositionally biased region" description="Basic and acidic residues" evidence="9">
    <location>
        <begin position="744"/>
        <end position="760"/>
    </location>
</feature>
<dbReference type="SUPFAM" id="SSF57667">
    <property type="entry name" value="beta-beta-alpha zinc fingers"/>
    <property type="match status" value="1"/>
</dbReference>
<dbReference type="RefSeq" id="XP_026747884.1">
    <property type="nucleotide sequence ID" value="XM_026892083.1"/>
</dbReference>
<dbReference type="PANTHER" id="PTHR16515:SF49">
    <property type="entry name" value="GASTRULA ZINC FINGER PROTEIN XLCGF49.1-LIKE-RELATED"/>
    <property type="match status" value="1"/>
</dbReference>
<dbReference type="Proteomes" id="UP000322000">
    <property type="component" value="Chromosome 3"/>
</dbReference>
<dbReference type="PROSITE" id="PS51915">
    <property type="entry name" value="ZAD"/>
    <property type="match status" value="1"/>
</dbReference>
<evidence type="ECO:0000256" key="7">
    <source>
        <dbReference type="ARBA" id="ARBA00023242"/>
    </source>
</evidence>
<organism evidence="11 12">
    <name type="scientific">Trichoplusia ni</name>
    <name type="common">Cabbage looper</name>
    <dbReference type="NCBI Taxonomy" id="7111"/>
    <lineage>
        <taxon>Eukaryota</taxon>
        <taxon>Metazoa</taxon>
        <taxon>Ecdysozoa</taxon>
        <taxon>Arthropoda</taxon>
        <taxon>Hexapoda</taxon>
        <taxon>Insecta</taxon>
        <taxon>Pterygota</taxon>
        <taxon>Neoptera</taxon>
        <taxon>Endopterygota</taxon>
        <taxon>Lepidoptera</taxon>
        <taxon>Glossata</taxon>
        <taxon>Ditrysia</taxon>
        <taxon>Noctuoidea</taxon>
        <taxon>Noctuidae</taxon>
        <taxon>Plusiinae</taxon>
        <taxon>Trichoplusia</taxon>
    </lineage>
</organism>
<evidence type="ECO:0000259" key="10">
    <source>
        <dbReference type="PROSITE" id="PS51915"/>
    </source>
</evidence>
<keyword evidence="2 8" id="KW-0479">Metal-binding</keyword>
<dbReference type="SMART" id="SM00868">
    <property type="entry name" value="zf-AD"/>
    <property type="match status" value="1"/>
</dbReference>
<dbReference type="GO" id="GO:0005634">
    <property type="term" value="C:nucleus"/>
    <property type="evidence" value="ECO:0007669"/>
    <property type="project" value="UniProtKB-SubCell"/>
</dbReference>
<dbReference type="GeneID" id="113508910"/>
<dbReference type="GO" id="GO:0008270">
    <property type="term" value="F:zinc ion binding"/>
    <property type="evidence" value="ECO:0007669"/>
    <property type="project" value="UniProtKB-UniRule"/>
</dbReference>
<dbReference type="InterPro" id="IPR012934">
    <property type="entry name" value="Znf_AD"/>
</dbReference>
<dbReference type="InterPro" id="IPR036236">
    <property type="entry name" value="Znf_C2H2_sf"/>
</dbReference>
<dbReference type="GO" id="GO:0003677">
    <property type="term" value="F:DNA binding"/>
    <property type="evidence" value="ECO:0007669"/>
    <property type="project" value="UniProtKB-KW"/>
</dbReference>
<dbReference type="SUPFAM" id="SSF57716">
    <property type="entry name" value="Glucocorticoid receptor-like (DNA-binding domain)"/>
    <property type="match status" value="1"/>
</dbReference>
<feature type="compositionally biased region" description="Basic and acidic residues" evidence="9">
    <location>
        <begin position="145"/>
        <end position="160"/>
    </location>
</feature>
<proteinExistence type="predicted"/>
<comment type="subcellular location">
    <subcellularLocation>
        <location evidence="1">Nucleus</location>
    </subcellularLocation>
</comment>
<feature type="compositionally biased region" description="Basic and acidic residues" evidence="9">
    <location>
        <begin position="698"/>
        <end position="715"/>
    </location>
</feature>
<evidence type="ECO:0000313" key="12">
    <source>
        <dbReference type="RefSeq" id="XP_026747884.1"/>
    </source>
</evidence>
<feature type="binding site" evidence="8">
    <location>
        <position position="74"/>
    </location>
    <ligand>
        <name>Zn(2+)</name>
        <dbReference type="ChEBI" id="CHEBI:29105"/>
    </ligand>
</feature>
<evidence type="ECO:0000256" key="3">
    <source>
        <dbReference type="ARBA" id="ARBA00022737"/>
    </source>
</evidence>
<feature type="compositionally biased region" description="Basic and acidic residues" evidence="9">
    <location>
        <begin position="652"/>
        <end position="675"/>
    </location>
</feature>
<keyword evidence="7" id="KW-0539">Nucleus</keyword>
<dbReference type="Gene3D" id="3.40.1800.20">
    <property type="match status" value="1"/>
</dbReference>
<feature type="binding site" evidence="8">
    <location>
        <position position="27"/>
    </location>
    <ligand>
        <name>Zn(2+)</name>
        <dbReference type="ChEBI" id="CHEBI:29105"/>
    </ligand>
</feature>
<evidence type="ECO:0000256" key="2">
    <source>
        <dbReference type="ARBA" id="ARBA00022723"/>
    </source>
</evidence>
<evidence type="ECO:0000256" key="8">
    <source>
        <dbReference type="PROSITE-ProRule" id="PRU01263"/>
    </source>
</evidence>
<feature type="compositionally biased region" description="Acidic residues" evidence="9">
    <location>
        <begin position="716"/>
        <end position="737"/>
    </location>
</feature>
<feature type="domain" description="ZAD" evidence="10">
    <location>
        <begin position="22"/>
        <end position="101"/>
    </location>
</feature>
<feature type="region of interest" description="Disordered" evidence="9">
    <location>
        <begin position="130"/>
        <end position="235"/>
    </location>
</feature>
<feature type="compositionally biased region" description="Polar residues" evidence="9">
    <location>
        <begin position="188"/>
        <end position="202"/>
    </location>
</feature>
<dbReference type="InParanoid" id="A0A7E5X577"/>
<keyword evidence="3" id="KW-0677">Repeat</keyword>
<reference evidence="12" key="1">
    <citation type="submission" date="2025-08" db="UniProtKB">
        <authorList>
            <consortium name="RefSeq"/>
        </authorList>
    </citation>
    <scope>IDENTIFICATION</scope>
</reference>
<dbReference type="PROSITE" id="PS00028">
    <property type="entry name" value="ZINC_FINGER_C2H2_1"/>
    <property type="match status" value="1"/>
</dbReference>
<feature type="compositionally biased region" description="Basic and acidic residues" evidence="9">
    <location>
        <begin position="940"/>
        <end position="966"/>
    </location>
</feature>
<dbReference type="Gene3D" id="3.30.160.60">
    <property type="entry name" value="Classic Zinc Finger"/>
    <property type="match status" value="1"/>
</dbReference>
<feature type="compositionally biased region" description="Polar residues" evidence="9">
    <location>
        <begin position="775"/>
        <end position="789"/>
    </location>
</feature>
<dbReference type="AlphaFoldDB" id="A0A7E5X577"/>
<sequence>MSKMDRMLNSKKEKQTIYEIYRACRLCGAGAGYKMPIIQNVVDLDDNDVELKQKIRECVQIEVHQDDKMPPLICELCVDKVNDFYEFLEMCRQTNKRTRLRLGLPPQSLPGGAPDAGDCILGLTEPVYVNDDSDGEPLSKHRKPSRENKTNVLIKKEVTRGRGGRYSKKEPTPPRALRKNRNSREDASITTTQERTSRQSPKVSPKAAPKSILKKSEDTLISSRLKRTRDKDPVKLESPVKKVKIALKPVSPAAKSSARSGRKASPPCGLRCVVCDSRHKTAQALASHLRTHGVGYTSNNLACNPCGEWFPSARLAARHLRQHRARPCRCQRCGRSYATIHAYDQHITNDECLIWPHVPDVKCESCWNMFPTDNLLRLHRCLGEDHRPGGKCSKCNRNYALLKNLKKHESTCTAKRKKEPRVPGRVLAQLRPLQVRVARCDALLRGLARGRCDVSGVAADFGLDKNCIYPYKSSFSNLGIKSELDSFGGMVSINPDVKNEFCASEYVHWDSEESESDSDISLLPLTKKIDTLATLSLKIIFSNKCLGKVPRKRRRVKKEKVFEALDTEDDVTRDINNIINNLDKDDDLDAVDNLDNSGNDSIKTGSESKNNHTDKEFDFSNDFNDSKSLNDVNSHNNSLLVDNNGTINNSDGKIEENNTIVDKVKDSESSNKSDENSDGIENSVVHKDDDVGACLNSDENKCVTDDDDEKSKEISEQENDDCLTDKVDEENVNDETENAQINEEITKNDDDVNFEGKVDENDVLQDEINRDDDSQTNVDASNDSFSKVNETGDVRNETDDLSGANNDDRSANDGNLPEISTKDDLNGANDNSLSEIIENEDSRVNIDTNNESPSEDDKNDVNDGFKANINDCQSNKDEQPNANDSVNDEISQNSQDTDSKMDENLLLTQKDSQDSNEIKNECVNDEVKMAANERLSVSDSKSEEYKINGDSYEKNSEQTDRKSAEDIEDSKLMAALDAEIGESDQTSDVPEKSGSYGFNDKIALEDLLTEKNTTKSMDLDILPEDYNFDN</sequence>
<evidence type="ECO:0000256" key="6">
    <source>
        <dbReference type="ARBA" id="ARBA00023125"/>
    </source>
</evidence>
<keyword evidence="6" id="KW-0238">DNA-binding</keyword>